<evidence type="ECO:0000313" key="2">
    <source>
        <dbReference type="EMBL" id="TWT17891.1"/>
    </source>
</evidence>
<protein>
    <recommendedName>
        <fullName evidence="4">Lipoprotein</fullName>
    </recommendedName>
</protein>
<dbReference type="RefSeq" id="WP_146313016.1">
    <property type="nucleotide sequence ID" value="NZ_VOHE01000006.1"/>
</dbReference>
<reference evidence="2 3" key="1">
    <citation type="submission" date="2019-07" db="EMBL/GenBank/DDBJ databases">
        <title>Luteimonas sp. YD-1 nov., isolated from acidic soil.</title>
        <authorList>
            <person name="Zhou J."/>
        </authorList>
    </citation>
    <scope>NUCLEOTIDE SEQUENCE [LARGE SCALE GENOMIC DNA]</scope>
    <source>
        <strain evidence="2 3">YD-1</strain>
    </source>
</reference>
<accession>A0A5C5TUK4</accession>
<dbReference type="Proteomes" id="UP000315949">
    <property type="component" value="Unassembled WGS sequence"/>
</dbReference>
<organism evidence="2 3">
    <name type="scientific">Luteimonas wenzhouensis</name>
    <dbReference type="NCBI Taxonomy" id="2599615"/>
    <lineage>
        <taxon>Bacteria</taxon>
        <taxon>Pseudomonadati</taxon>
        <taxon>Pseudomonadota</taxon>
        <taxon>Gammaproteobacteria</taxon>
        <taxon>Lysobacterales</taxon>
        <taxon>Lysobacteraceae</taxon>
        <taxon>Luteimonas</taxon>
    </lineage>
</organism>
<keyword evidence="1" id="KW-0732">Signal</keyword>
<dbReference type="OrthoDB" id="7062918at2"/>
<evidence type="ECO:0008006" key="4">
    <source>
        <dbReference type="Google" id="ProtNLM"/>
    </source>
</evidence>
<evidence type="ECO:0000256" key="1">
    <source>
        <dbReference type="SAM" id="SignalP"/>
    </source>
</evidence>
<dbReference type="EMBL" id="VOHE01000006">
    <property type="protein sequence ID" value="TWT17891.1"/>
    <property type="molecule type" value="Genomic_DNA"/>
</dbReference>
<feature type="signal peptide" evidence="1">
    <location>
        <begin position="1"/>
        <end position="17"/>
    </location>
</feature>
<evidence type="ECO:0000313" key="3">
    <source>
        <dbReference type="Proteomes" id="UP000315949"/>
    </source>
</evidence>
<feature type="chain" id="PRO_5022972184" description="Lipoprotein" evidence="1">
    <location>
        <begin position="18"/>
        <end position="137"/>
    </location>
</feature>
<dbReference type="AlphaFoldDB" id="A0A5C5TUK4"/>
<comment type="caution">
    <text evidence="2">The sequence shown here is derived from an EMBL/GenBank/DDBJ whole genome shotgun (WGS) entry which is preliminary data.</text>
</comment>
<gene>
    <name evidence="2" type="ORF">FQY79_11235</name>
</gene>
<name>A0A5C5TUK4_9GAMM</name>
<dbReference type="PROSITE" id="PS51257">
    <property type="entry name" value="PROKAR_LIPOPROTEIN"/>
    <property type="match status" value="1"/>
</dbReference>
<proteinExistence type="predicted"/>
<keyword evidence="3" id="KW-1185">Reference proteome</keyword>
<sequence>MQRPVRTRAALRGAAMAALLLVAGCDVLTDAATRLAFEIEAAARSLERDGDRVTLRHEVPSRPGECEGPYTVQLDKVGALVFWCRDAEGNVLASPGTSHHRRFVRTPETYYLHKQAGEPLVIELERRAGEVVIVDVQ</sequence>